<evidence type="ECO:0000313" key="1">
    <source>
        <dbReference type="EMBL" id="KAJ8670704.1"/>
    </source>
</evidence>
<gene>
    <name evidence="1" type="ORF">QAD02_001963</name>
</gene>
<protein>
    <submittedName>
        <fullName evidence="1">Uncharacterized protein</fullName>
    </submittedName>
</protein>
<comment type="caution">
    <text evidence="1">The sequence shown here is derived from an EMBL/GenBank/DDBJ whole genome shotgun (WGS) entry which is preliminary data.</text>
</comment>
<reference evidence="1" key="1">
    <citation type="submission" date="2023-04" db="EMBL/GenBank/DDBJ databases">
        <title>A chromosome-level genome assembly of the parasitoid wasp Eretmocerus hayati.</title>
        <authorList>
            <person name="Zhong Y."/>
            <person name="Liu S."/>
            <person name="Liu Y."/>
        </authorList>
    </citation>
    <scope>NUCLEOTIDE SEQUENCE</scope>
    <source>
        <strain evidence="1">ZJU_SS_LIU_2023</strain>
    </source>
</reference>
<dbReference type="Proteomes" id="UP001239111">
    <property type="component" value="Chromosome 3"/>
</dbReference>
<sequence length="370" mass="42296">MDDVDVNVLQIENMEYLFDMEVDGDQEELDGDDDDIRNGRVPKRYLRDFQNPFEHWNENQFTSRYRFSKGVVMYYILPLVRHELDLANSRRGLPVSPEIQLTLGLRYYATNMFQKANGDIHGLSQSTVCLCVRRVSLALAGLFTQFVQLPTDEEQMLNTQLFYTIAGMKGIYALIDGVLIKIASPGSAIAELFRCRKGYFALNVLAIVDAKGSFRYMDVRHPGSVHDMTALDRSALKMLFERGFLKGISLGDPGYACKRYLFTPFVQASNEAEQAFNDSLIATRSFIERIFGRWKKKFPCLRLGLSTKLDTSIATICATAVLWNIHVNLNYSSRLDLENLDIQPEAFAEPPRAGLSGLEYRREYVMRYFT</sequence>
<keyword evidence="2" id="KW-1185">Reference proteome</keyword>
<accession>A0ACC2NHI8</accession>
<name>A0ACC2NHI8_9HYME</name>
<organism evidence="1 2">
    <name type="scientific">Eretmocerus hayati</name>
    <dbReference type="NCBI Taxonomy" id="131215"/>
    <lineage>
        <taxon>Eukaryota</taxon>
        <taxon>Metazoa</taxon>
        <taxon>Ecdysozoa</taxon>
        <taxon>Arthropoda</taxon>
        <taxon>Hexapoda</taxon>
        <taxon>Insecta</taxon>
        <taxon>Pterygota</taxon>
        <taxon>Neoptera</taxon>
        <taxon>Endopterygota</taxon>
        <taxon>Hymenoptera</taxon>
        <taxon>Apocrita</taxon>
        <taxon>Proctotrupomorpha</taxon>
        <taxon>Chalcidoidea</taxon>
        <taxon>Aphelinidae</taxon>
        <taxon>Aphelininae</taxon>
        <taxon>Eretmocerus</taxon>
    </lineage>
</organism>
<evidence type="ECO:0000313" key="2">
    <source>
        <dbReference type="Proteomes" id="UP001239111"/>
    </source>
</evidence>
<proteinExistence type="predicted"/>
<dbReference type="EMBL" id="CM056743">
    <property type="protein sequence ID" value="KAJ8670704.1"/>
    <property type="molecule type" value="Genomic_DNA"/>
</dbReference>